<dbReference type="Gene3D" id="2.60.120.1620">
    <property type="match status" value="1"/>
</dbReference>
<evidence type="ECO:0000313" key="5">
    <source>
        <dbReference type="Proteomes" id="UP000651271"/>
    </source>
</evidence>
<protein>
    <submittedName>
        <fullName evidence="4">Glycosyl hydrolase 115 family protein</fullName>
    </submittedName>
</protein>
<dbReference type="Gene3D" id="3.30.379.10">
    <property type="entry name" value="Chitobiase/beta-hexosaminidase domain 2-like"/>
    <property type="match status" value="1"/>
</dbReference>
<keyword evidence="1 4" id="KW-0378">Hydrolase</keyword>
<dbReference type="GO" id="GO:0016787">
    <property type="term" value="F:hydrolase activity"/>
    <property type="evidence" value="ECO:0007669"/>
    <property type="project" value="UniProtKB-KW"/>
</dbReference>
<proteinExistence type="predicted"/>
<dbReference type="Gene3D" id="1.20.58.2150">
    <property type="match status" value="1"/>
</dbReference>
<feature type="signal peptide" evidence="2">
    <location>
        <begin position="1"/>
        <end position="22"/>
    </location>
</feature>
<dbReference type="InterPro" id="IPR041437">
    <property type="entry name" value="GH115_C"/>
</dbReference>
<reference evidence="4 5" key="1">
    <citation type="submission" date="2020-08" db="EMBL/GenBank/DDBJ databases">
        <title>Sphingobacterium sp. DN04309 isolated from aquaculture water.</title>
        <authorList>
            <person name="Zhang M."/>
        </authorList>
    </citation>
    <scope>NUCLEOTIDE SEQUENCE [LARGE SCALE GENOMIC DNA]</scope>
    <source>
        <strain evidence="4 5">DN04309</strain>
    </source>
</reference>
<evidence type="ECO:0000313" key="4">
    <source>
        <dbReference type="EMBL" id="MBD1428626.1"/>
    </source>
</evidence>
<comment type="caution">
    <text evidence="4">The sequence shown here is derived from an EMBL/GenBank/DDBJ whole genome shotgun (WGS) entry which is preliminary data.</text>
</comment>
<name>A0ABR7YBE9_9SPHI</name>
<gene>
    <name evidence="4" type="ORF">H8B04_03425</name>
</gene>
<evidence type="ECO:0000256" key="2">
    <source>
        <dbReference type="SAM" id="SignalP"/>
    </source>
</evidence>
<dbReference type="InterPro" id="IPR042301">
    <property type="entry name" value="GH115_sf"/>
</dbReference>
<keyword evidence="2" id="KW-0732">Signal</keyword>
<dbReference type="PANTHER" id="PTHR37842:SF2">
    <property type="entry name" value="GYLCOSYL HYDROLASE 115 C-TERMINAL DOMAIN-CONTAINING PROTEIN"/>
    <property type="match status" value="1"/>
</dbReference>
<dbReference type="InterPro" id="IPR029018">
    <property type="entry name" value="Hex-like_dom2"/>
</dbReference>
<dbReference type="EMBL" id="JACOIJ010000004">
    <property type="protein sequence ID" value="MBD1428626.1"/>
    <property type="molecule type" value="Genomic_DNA"/>
</dbReference>
<evidence type="ECO:0000259" key="3">
    <source>
        <dbReference type="Pfam" id="PF17829"/>
    </source>
</evidence>
<organism evidence="4 5">
    <name type="scientific">Sphingobacterium litopenaei</name>
    <dbReference type="NCBI Taxonomy" id="2763500"/>
    <lineage>
        <taxon>Bacteria</taxon>
        <taxon>Pseudomonadati</taxon>
        <taxon>Bacteroidota</taxon>
        <taxon>Sphingobacteriia</taxon>
        <taxon>Sphingobacteriales</taxon>
        <taxon>Sphingobacteriaceae</taxon>
        <taxon>Sphingobacterium</taxon>
    </lineage>
</organism>
<sequence>MKKLKLQFCVLILIICCNPLHAKVILNKGKNLSVSINGYSEEVVFTAFSIFKRDFENVFQAKIVDYREDSEVIIGTLGKSSSIENLLNPLDIQTLKQHKEAFLIQVVGNKLLVLGSDKRGTAYGILELSRIIGVSPWEWWADSTPNKLNQYIFHDSYKRIDYPSVAHRGIFLNDEDFALLPWSSLTHEPESKPGEIGPRTHERIFELLLRLRANTFWPAMHECTVAFYLTPENKKIADKYGIYIGTSHCEPMMRNTNAEWKLAGVGPYDYVNNREQVVTFWEQRVQELAGSDNIYTLGIRGVHDSKMLGANTLEEQRVALNDIIKDQRKLIAKHVNPKVDEVSQVFIPYKEVLDVYKLGLEIPDDVTLVWCDDNYGYIRHFPTGSEQQRRGGNGIYYHVSYWGRPHDYLWLSTTHPALIYSQMKTAYERGVKDIWILNVGDIKPAEFAIEMFLDMAWNMNLIKDSREGINQYIQTWYSREFGPKISSELMQIVHEYYRLAYIRKPEFMGNTRTEEKDPYTKKVKDLPWTEAEIRTRIKQYELLEKRVRKLTQQIPANKQSTWFQLVEYPVTASVAMNHKHLYAQLARYSKASWDQSDAAFDKIVNLTMHYDTISNGKWKRMMNYKPRNLEVFNRVPRETFQTTMAIDKQYITILNGLSYKRFSGEKPKSYGLGYASQAIHLSKGSSVDYTVKVSKKDSIYMDFALAPNHPVDGQNIRFVVSINDNPEQIFDIQTFGRSEEWKENVLTNRTVRSLRFTNPSNKLNIHIRALDEGIVLDQILIY</sequence>
<dbReference type="InterPro" id="IPR031924">
    <property type="entry name" value="GH115"/>
</dbReference>
<dbReference type="Pfam" id="PF17829">
    <property type="entry name" value="GH115_C"/>
    <property type="match status" value="1"/>
</dbReference>
<feature type="domain" description="Gylcosyl hydrolase 115 C-terminal" evidence="3">
    <location>
        <begin position="681"/>
        <end position="781"/>
    </location>
</feature>
<dbReference type="RefSeq" id="WP_190301456.1">
    <property type="nucleotide sequence ID" value="NZ_JACOIJ010000004.1"/>
</dbReference>
<dbReference type="Gene3D" id="3.20.20.520">
    <property type="entry name" value="Glycosyl hydrolase family 115"/>
    <property type="match status" value="1"/>
</dbReference>
<dbReference type="Proteomes" id="UP000651271">
    <property type="component" value="Unassembled WGS sequence"/>
</dbReference>
<keyword evidence="5" id="KW-1185">Reference proteome</keyword>
<dbReference type="SUPFAM" id="SSF55545">
    <property type="entry name" value="beta-N-acetylhexosaminidase-like domain"/>
    <property type="match status" value="1"/>
</dbReference>
<evidence type="ECO:0000256" key="1">
    <source>
        <dbReference type="ARBA" id="ARBA00022801"/>
    </source>
</evidence>
<feature type="chain" id="PRO_5046029414" evidence="2">
    <location>
        <begin position="23"/>
        <end position="782"/>
    </location>
</feature>
<dbReference type="Pfam" id="PF15979">
    <property type="entry name" value="Glyco_hydro_115"/>
    <property type="match status" value="1"/>
</dbReference>
<accession>A0ABR7YBE9</accession>
<dbReference type="PANTHER" id="PTHR37842">
    <property type="match status" value="1"/>
</dbReference>